<evidence type="ECO:0000256" key="2">
    <source>
        <dbReference type="ARBA" id="ARBA00001946"/>
    </source>
</evidence>
<dbReference type="InterPro" id="IPR015797">
    <property type="entry name" value="NUDIX_hydrolase-like_dom_sf"/>
</dbReference>
<dbReference type="STRING" id="329046.A0A1Y2B7W1"/>
<dbReference type="PANTHER" id="PTHR12992">
    <property type="entry name" value="NUDIX HYDROLASE"/>
    <property type="match status" value="1"/>
</dbReference>
<dbReference type="Gene3D" id="3.90.79.10">
    <property type="entry name" value="Nucleoside Triphosphate Pyrophosphohydrolase"/>
    <property type="match status" value="1"/>
</dbReference>
<comment type="cofactor">
    <cofactor evidence="2">
        <name>Mg(2+)</name>
        <dbReference type="ChEBI" id="CHEBI:18420"/>
    </cofactor>
</comment>
<keyword evidence="5" id="KW-0460">Magnesium</keyword>
<evidence type="ECO:0000256" key="4">
    <source>
        <dbReference type="ARBA" id="ARBA00022801"/>
    </source>
</evidence>
<dbReference type="PANTHER" id="PTHR12992:SF24">
    <property type="entry name" value="PEROXISOMAL COENZYME A DIPHOSPHATASE NUDT7"/>
    <property type="match status" value="1"/>
</dbReference>
<organism evidence="7 8">
    <name type="scientific">Rhizoclosmatium globosum</name>
    <dbReference type="NCBI Taxonomy" id="329046"/>
    <lineage>
        <taxon>Eukaryota</taxon>
        <taxon>Fungi</taxon>
        <taxon>Fungi incertae sedis</taxon>
        <taxon>Chytridiomycota</taxon>
        <taxon>Chytridiomycota incertae sedis</taxon>
        <taxon>Chytridiomycetes</taxon>
        <taxon>Chytridiales</taxon>
        <taxon>Chytriomycetaceae</taxon>
        <taxon>Rhizoclosmatium</taxon>
    </lineage>
</organism>
<gene>
    <name evidence="7" type="ORF">BCR33DRAFT_857183</name>
</gene>
<evidence type="ECO:0000313" key="8">
    <source>
        <dbReference type="Proteomes" id="UP000193642"/>
    </source>
</evidence>
<reference evidence="7 8" key="1">
    <citation type="submission" date="2016-07" db="EMBL/GenBank/DDBJ databases">
        <title>Pervasive Adenine N6-methylation of Active Genes in Fungi.</title>
        <authorList>
            <consortium name="DOE Joint Genome Institute"/>
            <person name="Mondo S.J."/>
            <person name="Dannebaum R.O."/>
            <person name="Kuo R.C."/>
            <person name="Labutti K."/>
            <person name="Haridas S."/>
            <person name="Kuo A."/>
            <person name="Salamov A."/>
            <person name="Ahrendt S.R."/>
            <person name="Lipzen A."/>
            <person name="Sullivan W."/>
            <person name="Andreopoulos W.B."/>
            <person name="Clum A."/>
            <person name="Lindquist E."/>
            <person name="Daum C."/>
            <person name="Ramamoorthy G.K."/>
            <person name="Gryganskyi A."/>
            <person name="Culley D."/>
            <person name="Magnuson J.K."/>
            <person name="James T.Y."/>
            <person name="O'Malley M.A."/>
            <person name="Stajich J.E."/>
            <person name="Spatafora J.W."/>
            <person name="Visel A."/>
            <person name="Grigoriev I.V."/>
        </authorList>
    </citation>
    <scope>NUCLEOTIDE SEQUENCE [LARGE SCALE GENOMIC DNA]</scope>
    <source>
        <strain evidence="7 8">JEL800</strain>
    </source>
</reference>
<dbReference type="Proteomes" id="UP000193642">
    <property type="component" value="Unassembled WGS sequence"/>
</dbReference>
<keyword evidence="6" id="KW-0464">Manganese</keyword>
<evidence type="ECO:0008006" key="9">
    <source>
        <dbReference type="Google" id="ProtNLM"/>
    </source>
</evidence>
<comment type="cofactor">
    <cofactor evidence="1">
        <name>Mn(2+)</name>
        <dbReference type="ChEBI" id="CHEBI:29035"/>
    </cofactor>
</comment>
<proteinExistence type="predicted"/>
<evidence type="ECO:0000313" key="7">
    <source>
        <dbReference type="EMBL" id="ORY30928.1"/>
    </source>
</evidence>
<dbReference type="InterPro" id="IPR045121">
    <property type="entry name" value="CoAse"/>
</dbReference>
<evidence type="ECO:0000256" key="5">
    <source>
        <dbReference type="ARBA" id="ARBA00022842"/>
    </source>
</evidence>
<keyword evidence="4" id="KW-0378">Hydrolase</keyword>
<dbReference type="GO" id="GO:0046872">
    <property type="term" value="F:metal ion binding"/>
    <property type="evidence" value="ECO:0007669"/>
    <property type="project" value="UniProtKB-KW"/>
</dbReference>
<dbReference type="EMBL" id="MCGO01000080">
    <property type="protein sequence ID" value="ORY30928.1"/>
    <property type="molecule type" value="Genomic_DNA"/>
</dbReference>
<accession>A0A1Y2B7W1</accession>
<keyword evidence="3" id="KW-0479">Metal-binding</keyword>
<sequence>MGVTVVESVIDAVQANLFHQSGPDPSLYTGVEKRDQAAVLIPLILDPNTDSVSVILTRRALGRESYPGEVEFAGDHMQDVDSDIVDTAERGALEGIGLDPMTLQFAGILKPFTNEQKLLVTPVIAYVDIHSYFGDEQMNPNECDASLAAYVVHNLQPNPALVESAFSVPLDYFLHTKDYTVHQFEADDGSGRTWQFGAFNHIEDEFGRDFRVWGQTAHLLINVATLALGRKPDFQVVEYEPRPEWTFGMTLYQEAPLVILHEC</sequence>
<dbReference type="SUPFAM" id="SSF55811">
    <property type="entry name" value="Nudix"/>
    <property type="match status" value="1"/>
</dbReference>
<comment type="caution">
    <text evidence="7">The sequence shown here is derived from an EMBL/GenBank/DDBJ whole genome shotgun (WGS) entry which is preliminary data.</text>
</comment>
<dbReference type="CDD" id="cd03426">
    <property type="entry name" value="NUDIX_CoAse_Nudt7"/>
    <property type="match status" value="1"/>
</dbReference>
<dbReference type="AlphaFoldDB" id="A0A1Y2B7W1"/>
<name>A0A1Y2B7W1_9FUNG</name>
<evidence type="ECO:0000256" key="1">
    <source>
        <dbReference type="ARBA" id="ARBA00001936"/>
    </source>
</evidence>
<dbReference type="OrthoDB" id="10260614at2759"/>
<evidence type="ECO:0000256" key="3">
    <source>
        <dbReference type="ARBA" id="ARBA00022723"/>
    </source>
</evidence>
<evidence type="ECO:0000256" key="6">
    <source>
        <dbReference type="ARBA" id="ARBA00023211"/>
    </source>
</evidence>
<dbReference type="GO" id="GO:0015938">
    <property type="term" value="P:coenzyme A catabolic process"/>
    <property type="evidence" value="ECO:0007669"/>
    <property type="project" value="TreeGrafter"/>
</dbReference>
<dbReference type="GO" id="GO:0010945">
    <property type="term" value="F:coenzyme A diphosphatase activity"/>
    <property type="evidence" value="ECO:0007669"/>
    <property type="project" value="InterPro"/>
</dbReference>
<protein>
    <recommendedName>
        <fullName evidence="9">Nudix hydrolase domain-containing protein</fullName>
    </recommendedName>
</protein>
<keyword evidence="8" id="KW-1185">Reference proteome</keyword>